<dbReference type="Pfam" id="PF01408">
    <property type="entry name" value="GFO_IDH_MocA"/>
    <property type="match status" value="1"/>
</dbReference>
<keyword evidence="2" id="KW-0560">Oxidoreductase</keyword>
<feature type="domain" description="Gfo/Idh/MocA-like oxidoreductase N-terminal" evidence="3">
    <location>
        <begin position="11"/>
        <end position="130"/>
    </location>
</feature>
<feature type="domain" description="GFO/IDH/MocA-like oxidoreductase" evidence="4">
    <location>
        <begin position="138"/>
        <end position="257"/>
    </location>
</feature>
<dbReference type="AlphaFoldDB" id="A0A7V2ZLB2"/>
<dbReference type="Gene3D" id="3.30.360.10">
    <property type="entry name" value="Dihydrodipicolinate Reductase, domain 2"/>
    <property type="match status" value="1"/>
</dbReference>
<evidence type="ECO:0000259" key="3">
    <source>
        <dbReference type="Pfam" id="PF01408"/>
    </source>
</evidence>
<dbReference type="InterPro" id="IPR055170">
    <property type="entry name" value="GFO_IDH_MocA-like_dom"/>
</dbReference>
<dbReference type="InterPro" id="IPR036291">
    <property type="entry name" value="NAD(P)-bd_dom_sf"/>
</dbReference>
<dbReference type="GO" id="GO:0016491">
    <property type="term" value="F:oxidoreductase activity"/>
    <property type="evidence" value="ECO:0007669"/>
    <property type="project" value="UniProtKB-KW"/>
</dbReference>
<name>A0A7V2ZLB2_9BACT</name>
<dbReference type="Pfam" id="PF22725">
    <property type="entry name" value="GFO_IDH_MocA_C3"/>
    <property type="match status" value="1"/>
</dbReference>
<evidence type="ECO:0000256" key="2">
    <source>
        <dbReference type="ARBA" id="ARBA00023002"/>
    </source>
</evidence>
<dbReference type="InterPro" id="IPR050984">
    <property type="entry name" value="Gfo/Idh/MocA_domain"/>
</dbReference>
<dbReference type="PANTHER" id="PTHR22604">
    <property type="entry name" value="OXIDOREDUCTASES"/>
    <property type="match status" value="1"/>
</dbReference>
<comment type="caution">
    <text evidence="5">The sequence shown here is derived from an EMBL/GenBank/DDBJ whole genome shotgun (WGS) entry which is preliminary data.</text>
</comment>
<dbReference type="PANTHER" id="PTHR22604:SF105">
    <property type="entry name" value="TRANS-1,2-DIHYDROBENZENE-1,2-DIOL DEHYDROGENASE"/>
    <property type="match status" value="1"/>
</dbReference>
<comment type="similarity">
    <text evidence="1">Belongs to the Gfo/Idh/MocA family.</text>
</comment>
<proteinExistence type="inferred from homology"/>
<dbReference type="SUPFAM" id="SSF51735">
    <property type="entry name" value="NAD(P)-binding Rossmann-fold domains"/>
    <property type="match status" value="1"/>
</dbReference>
<protein>
    <submittedName>
        <fullName evidence="5">Gfo/Idh/MocA family oxidoreductase</fullName>
    </submittedName>
</protein>
<dbReference type="GO" id="GO:0000166">
    <property type="term" value="F:nucleotide binding"/>
    <property type="evidence" value="ECO:0007669"/>
    <property type="project" value="InterPro"/>
</dbReference>
<sequence length="333" mass="37788">MVTDLIKTKKLKWGIVGLGRFTEHSFLPAMKSVRKSMVVSVCSRDINRSKEIALKFGIPNYYNNYDEFLKSDIDVVYVASANAFHYEQVIKAAESGKHILCEKPLALNSQQAEEMVEAAKRNNVQFAVNYVHHFHPLVLKAKELLKDQKLGKLVSVQVNFNIDFPPDNNFRFNKALSGGGSLRDIGTHMIDLLRFFGGEIVEVDGVIDNIIYQSEVDDFASAIVKFEKGGYGYFNVSYNTKKAFNRIDILCHKGAIEIENLIGRKLIGPKLSILLEGEAKKSFRRRGNKLVFVLKSLQKSFMRNEKPLVTGEDGLINMKIMEELERKCQSEKK</sequence>
<organism evidence="5">
    <name type="scientific">Ignavibacterium album</name>
    <dbReference type="NCBI Taxonomy" id="591197"/>
    <lineage>
        <taxon>Bacteria</taxon>
        <taxon>Pseudomonadati</taxon>
        <taxon>Ignavibacteriota</taxon>
        <taxon>Ignavibacteria</taxon>
        <taxon>Ignavibacteriales</taxon>
        <taxon>Ignavibacteriaceae</taxon>
        <taxon>Ignavibacterium</taxon>
    </lineage>
</organism>
<gene>
    <name evidence="5" type="ORF">ENS31_11300</name>
</gene>
<evidence type="ECO:0000313" key="5">
    <source>
        <dbReference type="EMBL" id="HFI92094.1"/>
    </source>
</evidence>
<evidence type="ECO:0000259" key="4">
    <source>
        <dbReference type="Pfam" id="PF22725"/>
    </source>
</evidence>
<reference evidence="5" key="1">
    <citation type="journal article" date="2020" name="mSystems">
        <title>Genome- and Community-Level Interaction Insights into Carbon Utilization and Element Cycling Functions of Hydrothermarchaeota in Hydrothermal Sediment.</title>
        <authorList>
            <person name="Zhou Z."/>
            <person name="Liu Y."/>
            <person name="Xu W."/>
            <person name="Pan J."/>
            <person name="Luo Z.H."/>
            <person name="Li M."/>
        </authorList>
    </citation>
    <scope>NUCLEOTIDE SEQUENCE [LARGE SCALE GENOMIC DNA]</scope>
    <source>
        <strain evidence="5">SpSt-479</strain>
    </source>
</reference>
<accession>A0A7V2ZLB2</accession>
<evidence type="ECO:0000256" key="1">
    <source>
        <dbReference type="ARBA" id="ARBA00010928"/>
    </source>
</evidence>
<dbReference type="Gene3D" id="3.40.50.720">
    <property type="entry name" value="NAD(P)-binding Rossmann-like Domain"/>
    <property type="match status" value="1"/>
</dbReference>
<dbReference type="SUPFAM" id="SSF55347">
    <property type="entry name" value="Glyceraldehyde-3-phosphate dehydrogenase-like, C-terminal domain"/>
    <property type="match status" value="1"/>
</dbReference>
<dbReference type="EMBL" id="DSUJ01000008">
    <property type="protein sequence ID" value="HFI92094.1"/>
    <property type="molecule type" value="Genomic_DNA"/>
</dbReference>
<dbReference type="InterPro" id="IPR000683">
    <property type="entry name" value="Gfo/Idh/MocA-like_OxRdtase_N"/>
</dbReference>